<name>A0AAE0ES63_9CHLO</name>
<dbReference type="InterPro" id="IPR002913">
    <property type="entry name" value="START_lipid-bd_dom"/>
</dbReference>
<evidence type="ECO:0000256" key="1">
    <source>
        <dbReference type="SAM" id="MobiDB-lite"/>
    </source>
</evidence>
<dbReference type="CDD" id="cd00177">
    <property type="entry name" value="START"/>
    <property type="match status" value="1"/>
</dbReference>
<dbReference type="GO" id="GO:0008289">
    <property type="term" value="F:lipid binding"/>
    <property type="evidence" value="ECO:0007669"/>
    <property type="project" value="InterPro"/>
</dbReference>
<protein>
    <recommendedName>
        <fullName evidence="2">START domain-containing protein</fullName>
    </recommendedName>
</protein>
<dbReference type="InterPro" id="IPR023393">
    <property type="entry name" value="START-like_dom_sf"/>
</dbReference>
<accession>A0AAE0ES63</accession>
<dbReference type="Gene3D" id="3.30.530.20">
    <property type="match status" value="2"/>
</dbReference>
<dbReference type="Proteomes" id="UP001190700">
    <property type="component" value="Unassembled WGS sequence"/>
</dbReference>
<proteinExistence type="predicted"/>
<dbReference type="Pfam" id="PF01852">
    <property type="entry name" value="START"/>
    <property type="match status" value="1"/>
</dbReference>
<evidence type="ECO:0000313" key="3">
    <source>
        <dbReference type="EMBL" id="KAK3238057.1"/>
    </source>
</evidence>
<dbReference type="EMBL" id="LGRX02034346">
    <property type="protein sequence ID" value="KAK3238057.1"/>
    <property type="molecule type" value="Genomic_DNA"/>
</dbReference>
<evidence type="ECO:0000259" key="2">
    <source>
        <dbReference type="Pfam" id="PF01852"/>
    </source>
</evidence>
<keyword evidence="4" id="KW-1185">Reference proteome</keyword>
<feature type="domain" description="START" evidence="2">
    <location>
        <begin position="261"/>
        <end position="442"/>
    </location>
</feature>
<reference evidence="3 4" key="1">
    <citation type="journal article" date="2015" name="Genome Biol. Evol.">
        <title>Comparative Genomics of a Bacterivorous Green Alga Reveals Evolutionary Causalities and Consequences of Phago-Mixotrophic Mode of Nutrition.</title>
        <authorList>
            <person name="Burns J.A."/>
            <person name="Paasch A."/>
            <person name="Narechania A."/>
            <person name="Kim E."/>
        </authorList>
    </citation>
    <scope>NUCLEOTIDE SEQUENCE [LARGE SCALE GENOMIC DNA]</scope>
    <source>
        <strain evidence="3 4">PLY_AMNH</strain>
    </source>
</reference>
<sequence length="759" mass="84087">MIEGARELSALPTLDCGRLKERANTFCRQVLQDLPVSTSFTSETRWSLHRVRGSLRTFDKDSRLFTALTIRAPCQFVAEALYCTNIRKAWDLQSRCAVVVSNLDACSEVLKLNSSCQEYRRCGGTSDGLIWFYATYEKDGVLRSCEELICCGALNVCGRFENDTSIIYHVSTKPDEAEGDLGHLQSLEALRDYCEMASSLHQLSSSFVLPADADWIGSEKVEHKYSEENRAGAPSDKVTSSAAEDQMAKVIDSSYRNLKRLMEGGRAEGWQELSNSRGLHAWRLAAPEEPMHALRGVITVKGSLELVLGVIFRTEEKPKWDKMLKVVHELGHDHVGGHVVKTFFSEFTAIWPTAGRYAITLCSGHINEDRTEVYLANVDACEIESVHNDPKHLNLKKLVRIRVYAAGFFVKVVGDNLVELGYISQAALGGSLPANLANVAAKAQPQVCMDFKKYCEGLDEAACRDLENDGRELLLSFDKAATEFVKSGACSDAGTADAYPSPPRSEAESTISLAPSIAETPSPDSRVAHQQLHGETRLGPAVTEEREALTAVGLATHRTRQQVQAAALVTSSSGASCDWRFVKEVRGVTILQSCTSSHGWLGRGIVNCSAVRLFRLLRNLKATYKFDGFLKTARTLAILDADTCINDYYYEGSSHRWSMTTAQRHRREMDGTLLVVRCSVKYSGEGQQGELHGRKDVPLSCAGVAIEQCKDNPDKCVASHYFDWDAKEKLPVALYERVVENQAKIIYYINKMLQKESDA</sequence>
<dbReference type="GO" id="GO:0005737">
    <property type="term" value="C:cytoplasm"/>
    <property type="evidence" value="ECO:0007669"/>
    <property type="project" value="UniProtKB-ARBA"/>
</dbReference>
<feature type="region of interest" description="Disordered" evidence="1">
    <location>
        <begin position="516"/>
        <end position="539"/>
    </location>
</feature>
<dbReference type="PANTHER" id="PTHR19308:SF14">
    <property type="entry name" value="START DOMAIN-CONTAINING PROTEIN"/>
    <property type="match status" value="1"/>
</dbReference>
<evidence type="ECO:0000313" key="4">
    <source>
        <dbReference type="Proteomes" id="UP001190700"/>
    </source>
</evidence>
<dbReference type="InterPro" id="IPR051213">
    <property type="entry name" value="START_lipid_transfer"/>
</dbReference>
<dbReference type="SUPFAM" id="SSF55961">
    <property type="entry name" value="Bet v1-like"/>
    <property type="match status" value="2"/>
</dbReference>
<gene>
    <name evidence="3" type="ORF">CYMTET_51906</name>
</gene>
<dbReference type="AlphaFoldDB" id="A0AAE0ES63"/>
<comment type="caution">
    <text evidence="3">The sequence shown here is derived from an EMBL/GenBank/DDBJ whole genome shotgun (WGS) entry which is preliminary data.</text>
</comment>
<dbReference type="PANTHER" id="PTHR19308">
    <property type="entry name" value="PHOSPHATIDYLCHOLINE TRANSFER PROTEIN"/>
    <property type="match status" value="1"/>
</dbReference>
<organism evidence="3 4">
    <name type="scientific">Cymbomonas tetramitiformis</name>
    <dbReference type="NCBI Taxonomy" id="36881"/>
    <lineage>
        <taxon>Eukaryota</taxon>
        <taxon>Viridiplantae</taxon>
        <taxon>Chlorophyta</taxon>
        <taxon>Pyramimonadophyceae</taxon>
        <taxon>Pyramimonadales</taxon>
        <taxon>Pyramimonadaceae</taxon>
        <taxon>Cymbomonas</taxon>
    </lineage>
</organism>